<evidence type="ECO:0000313" key="1">
    <source>
        <dbReference type="EMBL" id="CAG8652506.1"/>
    </source>
</evidence>
<comment type="caution">
    <text evidence="1">The sequence shown here is derived from an EMBL/GenBank/DDBJ whole genome shotgun (WGS) entry which is preliminary data.</text>
</comment>
<evidence type="ECO:0000313" key="2">
    <source>
        <dbReference type="Proteomes" id="UP000789759"/>
    </source>
</evidence>
<dbReference type="AlphaFoldDB" id="A0A9N9H4G8"/>
<dbReference type="EMBL" id="CAJVQA010007150">
    <property type="protein sequence ID" value="CAG8652506.1"/>
    <property type="molecule type" value="Genomic_DNA"/>
</dbReference>
<accession>A0A9N9H4G8</accession>
<keyword evidence="2" id="KW-1185">Reference proteome</keyword>
<sequence length="200" mass="22948">MAKVDLKFCPPSDRVVKNEISLKRLEKAQKIVIERDNLPLLNLIDNEFYSEEEEADKINNDNKRLLKLKDAIIWLEANLKISQHSDDKKPFDQATEAFFAEKYPTLSVVSSDSEEVQVLEPHDIPTKIAQIKQAICDSLWKYWGNLKHTCLLATLLDPKLKRMHPISSHLRETAIRVCHQELENITDTIPIQITSSTSSS</sequence>
<name>A0A9N9H4G8_9GLOM</name>
<gene>
    <name evidence="1" type="ORF">CPELLU_LOCUS9408</name>
</gene>
<reference evidence="1" key="1">
    <citation type="submission" date="2021-06" db="EMBL/GenBank/DDBJ databases">
        <authorList>
            <person name="Kallberg Y."/>
            <person name="Tangrot J."/>
            <person name="Rosling A."/>
        </authorList>
    </citation>
    <scope>NUCLEOTIDE SEQUENCE</scope>
    <source>
        <strain evidence="1">FL966</strain>
    </source>
</reference>
<dbReference type="Proteomes" id="UP000789759">
    <property type="component" value="Unassembled WGS sequence"/>
</dbReference>
<protein>
    <submittedName>
        <fullName evidence="1">15998_t:CDS:1</fullName>
    </submittedName>
</protein>
<proteinExistence type="predicted"/>
<organism evidence="1 2">
    <name type="scientific">Cetraspora pellucida</name>
    <dbReference type="NCBI Taxonomy" id="1433469"/>
    <lineage>
        <taxon>Eukaryota</taxon>
        <taxon>Fungi</taxon>
        <taxon>Fungi incertae sedis</taxon>
        <taxon>Mucoromycota</taxon>
        <taxon>Glomeromycotina</taxon>
        <taxon>Glomeromycetes</taxon>
        <taxon>Diversisporales</taxon>
        <taxon>Gigasporaceae</taxon>
        <taxon>Cetraspora</taxon>
    </lineage>
</organism>